<keyword evidence="3" id="KW-1185">Reference proteome</keyword>
<dbReference type="Proteomes" id="UP000606786">
    <property type="component" value="Unassembled WGS sequence"/>
</dbReference>
<feature type="compositionally biased region" description="Polar residues" evidence="1">
    <location>
        <begin position="97"/>
        <end position="110"/>
    </location>
</feature>
<comment type="caution">
    <text evidence="2">The sequence shown here is derived from an EMBL/GenBank/DDBJ whole genome shotgun (WGS) entry which is preliminary data.</text>
</comment>
<name>A0A811VHU4_CERCA</name>
<evidence type="ECO:0000313" key="3">
    <source>
        <dbReference type="Proteomes" id="UP000606786"/>
    </source>
</evidence>
<feature type="region of interest" description="Disordered" evidence="1">
    <location>
        <begin position="80"/>
        <end position="110"/>
    </location>
</feature>
<sequence>MFSFGTSAASTTNTSTTSIFTNTSKPNIEPTKTSSFSFGIKATESKIMRLKKKLLLLLRVLASVLRQIILFSPPTTTSFTFGKSAGANGDSAEKKSASTSFTPGSTIQLR</sequence>
<feature type="compositionally biased region" description="Low complexity" evidence="1">
    <location>
        <begin position="1"/>
        <end position="24"/>
    </location>
</feature>
<dbReference type="EMBL" id="CAJHJT010000056">
    <property type="protein sequence ID" value="CAD7014860.1"/>
    <property type="molecule type" value="Genomic_DNA"/>
</dbReference>
<gene>
    <name evidence="2" type="ORF">CCAP1982_LOCUS22826</name>
</gene>
<protein>
    <submittedName>
        <fullName evidence="2">(Mediterranean fruit fly) hypothetical protein</fullName>
    </submittedName>
</protein>
<organism evidence="2 3">
    <name type="scientific">Ceratitis capitata</name>
    <name type="common">Mediterranean fruit fly</name>
    <name type="synonym">Tephritis capitata</name>
    <dbReference type="NCBI Taxonomy" id="7213"/>
    <lineage>
        <taxon>Eukaryota</taxon>
        <taxon>Metazoa</taxon>
        <taxon>Ecdysozoa</taxon>
        <taxon>Arthropoda</taxon>
        <taxon>Hexapoda</taxon>
        <taxon>Insecta</taxon>
        <taxon>Pterygota</taxon>
        <taxon>Neoptera</taxon>
        <taxon>Endopterygota</taxon>
        <taxon>Diptera</taxon>
        <taxon>Brachycera</taxon>
        <taxon>Muscomorpha</taxon>
        <taxon>Tephritoidea</taxon>
        <taxon>Tephritidae</taxon>
        <taxon>Ceratitis</taxon>
        <taxon>Ceratitis</taxon>
    </lineage>
</organism>
<feature type="region of interest" description="Disordered" evidence="1">
    <location>
        <begin position="1"/>
        <end position="30"/>
    </location>
</feature>
<proteinExistence type="predicted"/>
<evidence type="ECO:0000313" key="2">
    <source>
        <dbReference type="EMBL" id="CAD7014860.1"/>
    </source>
</evidence>
<accession>A0A811VHU4</accession>
<reference evidence="2" key="1">
    <citation type="submission" date="2020-11" db="EMBL/GenBank/DDBJ databases">
        <authorList>
            <person name="Whitehead M."/>
        </authorList>
    </citation>
    <scope>NUCLEOTIDE SEQUENCE</scope>
    <source>
        <strain evidence="2">EGII</strain>
    </source>
</reference>
<dbReference type="AlphaFoldDB" id="A0A811VHU4"/>
<evidence type="ECO:0000256" key="1">
    <source>
        <dbReference type="SAM" id="MobiDB-lite"/>
    </source>
</evidence>